<comment type="caution">
    <text evidence="4">The sequence shown here is derived from an EMBL/GenBank/DDBJ whole genome shotgun (WGS) entry which is preliminary data.</text>
</comment>
<feature type="chain" id="PRO_5031369204" evidence="3">
    <location>
        <begin position="33"/>
        <end position="735"/>
    </location>
</feature>
<feature type="region of interest" description="Disordered" evidence="1">
    <location>
        <begin position="670"/>
        <end position="697"/>
    </location>
</feature>
<dbReference type="EMBL" id="WUQX01000001">
    <property type="protein sequence ID" value="MXP74412.1"/>
    <property type="molecule type" value="Genomic_DNA"/>
</dbReference>
<dbReference type="SUPFAM" id="SSF52058">
    <property type="entry name" value="L domain-like"/>
    <property type="match status" value="2"/>
</dbReference>
<protein>
    <submittedName>
        <fullName evidence="4">Leucine-rich repeat protein</fullName>
    </submittedName>
</protein>
<dbReference type="Proteomes" id="UP000460412">
    <property type="component" value="Unassembled WGS sequence"/>
</dbReference>
<keyword evidence="2" id="KW-0472">Membrane</keyword>
<organism evidence="4 5">
    <name type="scientific">Sporofaciens musculi</name>
    <dbReference type="NCBI Taxonomy" id="2681861"/>
    <lineage>
        <taxon>Bacteria</taxon>
        <taxon>Bacillati</taxon>
        <taxon>Bacillota</taxon>
        <taxon>Clostridia</taxon>
        <taxon>Lachnospirales</taxon>
        <taxon>Lachnospiraceae</taxon>
        <taxon>Sporofaciens</taxon>
    </lineage>
</organism>
<name>A0A7X3SHJ6_9FIRM</name>
<sequence length="735" mass="78453">MVTKFEKRAVAWLLTAMMCLSVIFSGSTVAYAEDNGPVETAKGEAVKKNTDAEGGEIQTGTEDETKISDAEPPEVTEGSQEKKEDDEEKTETEKDAKAVEQAEGTFGDYEYQVLDGGTVEITKYSGAGGQVEIPDTIDGKSISSIGQSAFGSNQDVTQVELPATVTELQYMSFYKCNNLEKVIIPADSQLKKIGGSAFFGCALTEIDCSSVQEIGNSAFRGCDELTSVTLGDKLTSLEGWAFERTGLLTIQIPQSLSVIESGVFRNCGNLKEVILPDSTVSIGDYAFEYCRSLKGITLPSSLVSIGEGAFYFSGLEKIEIPESVTSIGDYGFWGCQNLSSVTVGNKLAYISDFAFGYCNLTAVTFGDNIKKIGESAYALNVNLSEIDIPKNITEMEYGAFRNCTALSKVNIPDTLDKIGGFALYETAWYNSQADGIVYAGNVLYDYKGDMPSDTVIEAKNGTLGIAGYAFYGDKNLKEIKIPETVTNIGDFAFHDCVSMTSIVIPDSVTEIGEKALGYKTKEAAQAVRNARVAGDSSEKMSDFTIYGASGSAAQTYARENSFSFVAQETDNPAPEGLRIVPEVTDNTYIIGSGDGVTITCTGDLKDFVNVMMDGQVVDKSNYTLREGSTILTFTTKYLDTLSVGKHRVTLNYTYASVDTELTVLAKGSNTGTNGTAGSNTTGKGTANGTANGTNGSKALVSPKTGDQASIILWVLAAMFAAGIGVTVILRKRSAQ</sequence>
<feature type="region of interest" description="Disordered" evidence="1">
    <location>
        <begin position="42"/>
        <end position="101"/>
    </location>
</feature>
<evidence type="ECO:0000256" key="2">
    <source>
        <dbReference type="SAM" id="Phobius"/>
    </source>
</evidence>
<dbReference type="PANTHER" id="PTHR45661:SF3">
    <property type="entry name" value="IG-LIKE DOMAIN-CONTAINING PROTEIN"/>
    <property type="match status" value="1"/>
</dbReference>
<keyword evidence="5" id="KW-1185">Reference proteome</keyword>
<feature type="compositionally biased region" description="Basic and acidic residues" evidence="1">
    <location>
        <begin position="91"/>
        <end position="100"/>
    </location>
</feature>
<dbReference type="AlphaFoldDB" id="A0A7X3SHJ6"/>
<accession>A0A7X3SHJ6</accession>
<dbReference type="RefSeq" id="WP_159749695.1">
    <property type="nucleotide sequence ID" value="NZ_WUQX01000001.1"/>
</dbReference>
<gene>
    <name evidence="4" type="ORF">GN277_02940</name>
</gene>
<feature type="signal peptide" evidence="3">
    <location>
        <begin position="1"/>
        <end position="32"/>
    </location>
</feature>
<feature type="transmembrane region" description="Helical" evidence="2">
    <location>
        <begin position="710"/>
        <end position="729"/>
    </location>
</feature>
<evidence type="ECO:0000313" key="4">
    <source>
        <dbReference type="EMBL" id="MXP74412.1"/>
    </source>
</evidence>
<dbReference type="Pfam" id="PF13306">
    <property type="entry name" value="LRR_5"/>
    <property type="match status" value="2"/>
</dbReference>
<dbReference type="InterPro" id="IPR032675">
    <property type="entry name" value="LRR_dom_sf"/>
</dbReference>
<reference evidence="4 5" key="1">
    <citation type="submission" date="2019-12" db="EMBL/GenBank/DDBJ databases">
        <title>Sporaefaciens musculi gen. nov., sp. nov., a novel bacterium isolated from the caecum of an obese mouse.</title>
        <authorList>
            <person name="Rasmussen T.S."/>
            <person name="Streidl T."/>
            <person name="Hitch T.C.A."/>
            <person name="Wortmann E."/>
            <person name="Deptula P."/>
            <person name="Hansen M."/>
            <person name="Nielsen D.S."/>
            <person name="Clavel T."/>
            <person name="Vogensen F.K."/>
        </authorList>
    </citation>
    <scope>NUCLEOTIDE SEQUENCE [LARGE SCALE GENOMIC DNA]</scope>
    <source>
        <strain evidence="4 5">WCA-9-b2</strain>
    </source>
</reference>
<keyword evidence="2" id="KW-0812">Transmembrane</keyword>
<dbReference type="PANTHER" id="PTHR45661">
    <property type="entry name" value="SURFACE ANTIGEN"/>
    <property type="match status" value="1"/>
</dbReference>
<evidence type="ECO:0000313" key="5">
    <source>
        <dbReference type="Proteomes" id="UP000460412"/>
    </source>
</evidence>
<evidence type="ECO:0000256" key="1">
    <source>
        <dbReference type="SAM" id="MobiDB-lite"/>
    </source>
</evidence>
<proteinExistence type="predicted"/>
<feature type="compositionally biased region" description="Basic and acidic residues" evidence="1">
    <location>
        <begin position="42"/>
        <end position="51"/>
    </location>
</feature>
<dbReference type="InterPro" id="IPR026906">
    <property type="entry name" value="LRR_5"/>
</dbReference>
<keyword evidence="2" id="KW-1133">Transmembrane helix</keyword>
<evidence type="ECO:0000256" key="3">
    <source>
        <dbReference type="SAM" id="SignalP"/>
    </source>
</evidence>
<dbReference type="Gene3D" id="3.80.10.10">
    <property type="entry name" value="Ribonuclease Inhibitor"/>
    <property type="match status" value="3"/>
</dbReference>
<dbReference type="InterPro" id="IPR053139">
    <property type="entry name" value="Surface_bspA-like"/>
</dbReference>
<keyword evidence="3" id="KW-0732">Signal</keyword>